<gene>
    <name evidence="2" type="ORF">DBZ36_04775</name>
</gene>
<keyword evidence="1" id="KW-0812">Transmembrane</keyword>
<comment type="caution">
    <text evidence="2">The sequence shown here is derived from an EMBL/GenBank/DDBJ whole genome shotgun (WGS) entry which is preliminary data.</text>
</comment>
<evidence type="ECO:0000256" key="1">
    <source>
        <dbReference type="SAM" id="Phobius"/>
    </source>
</evidence>
<keyword evidence="3" id="KW-1185">Reference proteome</keyword>
<reference evidence="2 3" key="1">
    <citation type="submission" date="2018-09" db="EMBL/GenBank/DDBJ databases">
        <authorList>
            <person name="Wang Z."/>
        </authorList>
    </citation>
    <scope>NUCLEOTIDE SEQUENCE [LARGE SCALE GENOMIC DNA]</scope>
    <source>
        <strain evidence="2 3">ALS 81</strain>
    </source>
</reference>
<dbReference type="AlphaFoldDB" id="A0A420EGD9"/>
<proteinExistence type="predicted"/>
<organism evidence="2 3">
    <name type="scientific">Alginatibacterium sediminis</name>
    <dbReference type="NCBI Taxonomy" id="2164068"/>
    <lineage>
        <taxon>Bacteria</taxon>
        <taxon>Pseudomonadati</taxon>
        <taxon>Pseudomonadota</taxon>
        <taxon>Gammaproteobacteria</taxon>
        <taxon>Alteromonadales</taxon>
        <taxon>Alteromonadaceae</taxon>
        <taxon>Alginatibacterium</taxon>
    </lineage>
</organism>
<feature type="transmembrane region" description="Helical" evidence="1">
    <location>
        <begin position="28"/>
        <end position="46"/>
    </location>
</feature>
<sequence>MWVHADCGHGTGLATGNNQLSFDGSYTITYFDAHGALLTVLNLVIIKRKHHYDLSWFKDDVLVSVGIGLESANALSAGFMMFNACRPNTSCLAVSHPHA</sequence>
<dbReference type="Proteomes" id="UP000286482">
    <property type="component" value="Unassembled WGS sequence"/>
</dbReference>
<evidence type="ECO:0000313" key="2">
    <source>
        <dbReference type="EMBL" id="RKF19775.1"/>
    </source>
</evidence>
<keyword evidence="1" id="KW-0472">Membrane</keyword>
<name>A0A420EGD9_9ALTE</name>
<protein>
    <submittedName>
        <fullName evidence="2">Uncharacterized protein</fullName>
    </submittedName>
</protein>
<evidence type="ECO:0000313" key="3">
    <source>
        <dbReference type="Proteomes" id="UP000286482"/>
    </source>
</evidence>
<keyword evidence="1" id="KW-1133">Transmembrane helix</keyword>
<dbReference type="EMBL" id="RAQO01000004">
    <property type="protein sequence ID" value="RKF19775.1"/>
    <property type="molecule type" value="Genomic_DNA"/>
</dbReference>
<accession>A0A420EGD9</accession>